<dbReference type="InterPro" id="IPR006379">
    <property type="entry name" value="HAD-SF_hydro_IIB"/>
</dbReference>
<keyword evidence="1" id="KW-0378">Hydrolase</keyword>
<dbReference type="PANTHER" id="PTHR10000:SF8">
    <property type="entry name" value="HAD SUPERFAMILY HYDROLASE-LIKE, TYPE 3"/>
    <property type="match status" value="1"/>
</dbReference>
<dbReference type="SUPFAM" id="SSF56784">
    <property type="entry name" value="HAD-like"/>
    <property type="match status" value="1"/>
</dbReference>
<dbReference type="GO" id="GO:0000287">
    <property type="term" value="F:magnesium ion binding"/>
    <property type="evidence" value="ECO:0007669"/>
    <property type="project" value="TreeGrafter"/>
</dbReference>
<dbReference type="SFLD" id="SFLDS00003">
    <property type="entry name" value="Haloacid_Dehalogenase"/>
    <property type="match status" value="1"/>
</dbReference>
<gene>
    <name evidence="1" type="ORF">FD31_GL001597</name>
</gene>
<dbReference type="SFLD" id="SFLDG01144">
    <property type="entry name" value="C2.B.4:_PGP_Like"/>
    <property type="match status" value="1"/>
</dbReference>
<keyword evidence="2" id="KW-1185">Reference proteome</keyword>
<evidence type="ECO:0000313" key="2">
    <source>
        <dbReference type="Proteomes" id="UP000051302"/>
    </source>
</evidence>
<dbReference type="InterPro" id="IPR000150">
    <property type="entry name" value="Cof"/>
</dbReference>
<name>A0A0R1WQX7_9LACO</name>
<reference evidence="1 2" key="1">
    <citation type="journal article" date="2015" name="Genome Announc.">
        <title>Expanding the biotechnology potential of lactobacilli through comparative genomics of 213 strains and associated genera.</title>
        <authorList>
            <person name="Sun Z."/>
            <person name="Harris H.M."/>
            <person name="McCann A."/>
            <person name="Guo C."/>
            <person name="Argimon S."/>
            <person name="Zhang W."/>
            <person name="Yang X."/>
            <person name="Jeffery I.B."/>
            <person name="Cooney J.C."/>
            <person name="Kagawa T.F."/>
            <person name="Liu W."/>
            <person name="Song Y."/>
            <person name="Salvetti E."/>
            <person name="Wrobel A."/>
            <person name="Rasinkangas P."/>
            <person name="Parkhill J."/>
            <person name="Rea M.C."/>
            <person name="O'Sullivan O."/>
            <person name="Ritari J."/>
            <person name="Douillard F.P."/>
            <person name="Paul Ross R."/>
            <person name="Yang R."/>
            <person name="Briner A.E."/>
            <person name="Felis G.E."/>
            <person name="de Vos W.M."/>
            <person name="Barrangou R."/>
            <person name="Klaenhammer T.R."/>
            <person name="Caufield P.W."/>
            <person name="Cui Y."/>
            <person name="Zhang H."/>
            <person name="O'Toole P.W."/>
        </authorList>
    </citation>
    <scope>NUCLEOTIDE SEQUENCE [LARGE SCALE GENOMIC DNA]</scope>
    <source>
        <strain evidence="1 2">DSM 16982</strain>
    </source>
</reference>
<dbReference type="GO" id="GO:0005829">
    <property type="term" value="C:cytosol"/>
    <property type="evidence" value="ECO:0007669"/>
    <property type="project" value="TreeGrafter"/>
</dbReference>
<dbReference type="Gene3D" id="3.40.50.1000">
    <property type="entry name" value="HAD superfamily/HAD-like"/>
    <property type="match status" value="1"/>
</dbReference>
<dbReference type="SFLD" id="SFLDG01140">
    <property type="entry name" value="C2.B:_Phosphomannomutase_and_P"/>
    <property type="match status" value="1"/>
</dbReference>
<dbReference type="GO" id="GO:0016791">
    <property type="term" value="F:phosphatase activity"/>
    <property type="evidence" value="ECO:0007669"/>
    <property type="project" value="TreeGrafter"/>
</dbReference>
<evidence type="ECO:0000313" key="1">
    <source>
        <dbReference type="EMBL" id="KRM18267.1"/>
    </source>
</evidence>
<dbReference type="AlphaFoldDB" id="A0A0R1WQX7"/>
<dbReference type="NCBIfam" id="TIGR01484">
    <property type="entry name" value="HAD-SF-IIB"/>
    <property type="match status" value="1"/>
</dbReference>
<dbReference type="PATRIC" id="fig|1423774.3.peg.1651"/>
<sequence>MIVLDIDETLLNSNGGITDRNKEVIGQALSQGIKVVLCSGRTHNAVTEYTNELNIKGSNQYIITNGGAIIENMQGKILYKKMLDNKLYRSFFDFVQMNKLHYNVVDEFGNTYTSTDDWIDKYTVLQAFENDNGLYLRKPNDLPSDFKIIKAIINGTKAELDNVSEKVHEKFGRDYFVVRTGDGFLEISSKEGDKGTAIISLADRLNIDLKNVLAIGDGENDLAMLKVAGKKIAMGNAVPAIKSIADFITADNNNSGVAIAIEKYAF</sequence>
<dbReference type="STRING" id="1423774.FD31_GL001597"/>
<dbReference type="NCBIfam" id="TIGR00099">
    <property type="entry name" value="Cof-subfamily"/>
    <property type="match status" value="1"/>
</dbReference>
<dbReference type="InterPro" id="IPR023214">
    <property type="entry name" value="HAD_sf"/>
</dbReference>
<dbReference type="Pfam" id="PF08282">
    <property type="entry name" value="Hydrolase_3"/>
    <property type="match status" value="1"/>
</dbReference>
<protein>
    <submittedName>
        <fullName evidence="1">HAD superfamily hydrolase</fullName>
    </submittedName>
</protein>
<dbReference type="Gene3D" id="3.30.1240.10">
    <property type="match status" value="1"/>
</dbReference>
<dbReference type="CDD" id="cd07516">
    <property type="entry name" value="HAD_Pase"/>
    <property type="match status" value="1"/>
</dbReference>
<comment type="caution">
    <text evidence="1">The sequence shown here is derived from an EMBL/GenBank/DDBJ whole genome shotgun (WGS) entry which is preliminary data.</text>
</comment>
<dbReference type="PANTHER" id="PTHR10000">
    <property type="entry name" value="PHOSPHOSERINE PHOSPHATASE"/>
    <property type="match status" value="1"/>
</dbReference>
<proteinExistence type="predicted"/>
<dbReference type="Proteomes" id="UP000051302">
    <property type="component" value="Unassembled WGS sequence"/>
</dbReference>
<organism evidence="1 2">
    <name type="scientific">Companilactobacillus nantensis DSM 16982</name>
    <dbReference type="NCBI Taxonomy" id="1423774"/>
    <lineage>
        <taxon>Bacteria</taxon>
        <taxon>Bacillati</taxon>
        <taxon>Bacillota</taxon>
        <taxon>Bacilli</taxon>
        <taxon>Lactobacillales</taxon>
        <taxon>Lactobacillaceae</taxon>
        <taxon>Companilactobacillus</taxon>
    </lineage>
</organism>
<accession>A0A0R1WQX7</accession>
<dbReference type="EMBL" id="AZFV01000003">
    <property type="protein sequence ID" value="KRM18267.1"/>
    <property type="molecule type" value="Genomic_DNA"/>
</dbReference>
<dbReference type="InterPro" id="IPR036412">
    <property type="entry name" value="HAD-like_sf"/>
</dbReference>